<proteinExistence type="predicted"/>
<organism evidence="1 2">
    <name type="scientific">Aeromicrobium marinum DSM 15272</name>
    <dbReference type="NCBI Taxonomy" id="585531"/>
    <lineage>
        <taxon>Bacteria</taxon>
        <taxon>Bacillati</taxon>
        <taxon>Actinomycetota</taxon>
        <taxon>Actinomycetes</taxon>
        <taxon>Propionibacteriales</taxon>
        <taxon>Nocardioidaceae</taxon>
        <taxon>Aeromicrobium</taxon>
    </lineage>
</organism>
<dbReference type="STRING" id="585531.HMPREF0063_11037"/>
<reference evidence="1" key="1">
    <citation type="submission" date="2010-08" db="EMBL/GenBank/DDBJ databases">
        <authorList>
            <person name="Muzny D."/>
            <person name="Qin X."/>
            <person name="Buhay C."/>
            <person name="Dugan-Rocha S."/>
            <person name="Ding Y."/>
            <person name="Chen G."/>
            <person name="Hawes A."/>
            <person name="Holder M."/>
            <person name="Jhangiani S."/>
            <person name="Johnson A."/>
            <person name="Khan Z."/>
            <person name="Li Z."/>
            <person name="Liu W."/>
            <person name="Liu X."/>
            <person name="Perez L."/>
            <person name="Shen H."/>
            <person name="Wang Q."/>
            <person name="Watt J."/>
            <person name="Xi L."/>
            <person name="Xin Y."/>
            <person name="Zhou J."/>
            <person name="Deng J."/>
            <person name="Jiang H."/>
            <person name="Liu Y."/>
            <person name="Qu J."/>
            <person name="Song X.-Z."/>
            <person name="Zhang L."/>
            <person name="Villasana D."/>
            <person name="Johnson A."/>
            <person name="Liu J."/>
            <person name="Liyanage D."/>
            <person name="Lorensuhewa L."/>
            <person name="Robinson T."/>
            <person name="Song A."/>
            <person name="Song B.-B."/>
            <person name="Dinh H."/>
            <person name="Thornton R."/>
            <person name="Coyle M."/>
            <person name="Francisco L."/>
            <person name="Jackson L."/>
            <person name="Javaid M."/>
            <person name="Korchina V."/>
            <person name="Kovar C."/>
            <person name="Mata R."/>
            <person name="Mathew T."/>
            <person name="Ngo R."/>
            <person name="Nguyen L."/>
            <person name="Nguyen N."/>
            <person name="Okwuonu G."/>
            <person name="Ongeri F."/>
            <person name="Pham C."/>
            <person name="Simmons D."/>
            <person name="Wilczek-Boney K."/>
            <person name="Hale W."/>
            <person name="Jakkamsetti A."/>
            <person name="Pham P."/>
            <person name="Ruth R."/>
            <person name="San Lucas F."/>
            <person name="Warren J."/>
            <person name="Zhang J."/>
            <person name="Zhao Z."/>
            <person name="Zhou C."/>
            <person name="Zhu D."/>
            <person name="Lee S."/>
            <person name="Bess C."/>
            <person name="Blankenburg K."/>
            <person name="Forbes L."/>
            <person name="Fu Q."/>
            <person name="Gubbala S."/>
            <person name="Hirani K."/>
            <person name="Jayaseelan J.C."/>
            <person name="Lara F."/>
            <person name="Munidasa M."/>
            <person name="Palculict T."/>
            <person name="Patil S."/>
            <person name="Pu L.-L."/>
            <person name="Saada N."/>
            <person name="Tang L."/>
            <person name="Weissenberger G."/>
            <person name="Zhu Y."/>
            <person name="Hemphill L."/>
            <person name="Shang Y."/>
            <person name="Youmans B."/>
            <person name="Ayvaz T."/>
            <person name="Ross M."/>
            <person name="Santibanez J."/>
            <person name="Aqrawi P."/>
            <person name="Gross S."/>
            <person name="Joshi V."/>
            <person name="Fowler G."/>
            <person name="Nazareth L."/>
            <person name="Reid J."/>
            <person name="Worley K."/>
            <person name="Petrosino J."/>
            <person name="Highlander S."/>
            <person name="Gibbs R."/>
        </authorList>
    </citation>
    <scope>NUCLEOTIDE SEQUENCE [LARGE SCALE GENOMIC DNA]</scope>
    <source>
        <strain evidence="1">DSM 15272</strain>
    </source>
</reference>
<dbReference type="EMBL" id="ACLF03000003">
    <property type="protein sequence ID" value="EFQ84321.1"/>
    <property type="molecule type" value="Genomic_DNA"/>
</dbReference>
<accession>E2S951</accession>
<dbReference type="eggNOG" id="ENOG5033ST9">
    <property type="taxonomic scope" value="Bacteria"/>
</dbReference>
<dbReference type="HOGENOM" id="CLU_813371_0_0_11"/>
<sequence>MRTSDALAAGWSAKALRGPAWQRQAHGVVRPAGSGGDPTIERIAAVRPLLTGACAIGGWASLRIQGNEWFTGSGHDRTVRRVLVHCPAGAQLRPTRGVEPCRAGLYPDEFLDLDGWPVSTMARAVYDEMRTARDFREAVVALDMVLSTTHGAPRTTLDRVDAVVASHRKTRGIVQARRALGWASCRSASPWETRTRLVARIDAGIPALRVNAPLFGPGGELLGVADLLEPESGLVIESDGAHHREAVPHAEDNAREERFEDHGLVVARVSALDHRDRWSLAGRLVTAWMRARRTRAASWTLDEPVWWGDWEPGRRWR</sequence>
<evidence type="ECO:0000313" key="1">
    <source>
        <dbReference type="EMBL" id="EFQ84321.1"/>
    </source>
</evidence>
<gene>
    <name evidence="1" type="ORF">HMPREF0063_11037</name>
</gene>
<name>E2S951_9ACTN</name>
<evidence type="ECO:0008006" key="3">
    <source>
        <dbReference type="Google" id="ProtNLM"/>
    </source>
</evidence>
<dbReference type="Proteomes" id="UP000003111">
    <property type="component" value="Unassembled WGS sequence"/>
</dbReference>
<keyword evidence="2" id="KW-1185">Reference proteome</keyword>
<dbReference type="AlphaFoldDB" id="E2S951"/>
<protein>
    <recommendedName>
        <fullName evidence="3">DUF559 domain-containing protein</fullName>
    </recommendedName>
</protein>
<evidence type="ECO:0000313" key="2">
    <source>
        <dbReference type="Proteomes" id="UP000003111"/>
    </source>
</evidence>
<comment type="caution">
    <text evidence="1">The sequence shown here is derived from an EMBL/GenBank/DDBJ whole genome shotgun (WGS) entry which is preliminary data.</text>
</comment>